<dbReference type="EMBL" id="OW150024">
    <property type="protein sequence ID" value="CAH2030608.1"/>
    <property type="molecule type" value="Genomic_DNA"/>
</dbReference>
<feature type="coiled-coil region" evidence="1">
    <location>
        <begin position="36"/>
        <end position="63"/>
    </location>
</feature>
<dbReference type="InterPro" id="IPR024042">
    <property type="entry name" value="TM1646-like_dom_sf"/>
</dbReference>
<sequence>MKINDRHALANTPKKGHGTPRSSAEAKLSSFFATELKGKQQEVDNYGQDIETLRQQIDQAGAKLEQEPTLANFKQFRELLSRLAKRISGEAYRLEKVGGTPLNPRYFEIITVIDKEADKLYELVVKEQKNRMAITAAVIGIKGLVVDLIT</sequence>
<organism evidence="3 4">
    <name type="scientific">Trichlorobacter ammonificans</name>
    <dbReference type="NCBI Taxonomy" id="2916410"/>
    <lineage>
        <taxon>Bacteria</taxon>
        <taxon>Pseudomonadati</taxon>
        <taxon>Thermodesulfobacteriota</taxon>
        <taxon>Desulfuromonadia</taxon>
        <taxon>Geobacterales</taxon>
        <taxon>Geobacteraceae</taxon>
        <taxon>Trichlorobacter</taxon>
    </lineage>
</organism>
<gene>
    <name evidence="3" type="ORF">GEAMG1_0795</name>
</gene>
<dbReference type="Pfam" id="PF03885">
    <property type="entry name" value="DUF327"/>
    <property type="match status" value="1"/>
</dbReference>
<dbReference type="Gene3D" id="1.20.120.490">
    <property type="entry name" value="Hypothetical protein TM1646-like domain"/>
    <property type="match status" value="1"/>
</dbReference>
<keyword evidence="1" id="KW-0175">Coiled coil</keyword>
<proteinExistence type="predicted"/>
<evidence type="ECO:0000313" key="3">
    <source>
        <dbReference type="EMBL" id="CAH2030608.1"/>
    </source>
</evidence>
<keyword evidence="4" id="KW-1185">Reference proteome</keyword>
<accession>A0ABM9D891</accession>
<protein>
    <recommendedName>
        <fullName evidence="5">DUF327 domain-containing protein</fullName>
    </recommendedName>
</protein>
<feature type="region of interest" description="Disordered" evidence="2">
    <location>
        <begin position="1"/>
        <end position="23"/>
    </location>
</feature>
<dbReference type="SUPFAM" id="SSF158397">
    <property type="entry name" value="TM1646-like"/>
    <property type="match status" value="1"/>
</dbReference>
<evidence type="ECO:0000313" key="4">
    <source>
        <dbReference type="Proteomes" id="UP001295463"/>
    </source>
</evidence>
<dbReference type="RefSeq" id="WP_305731530.1">
    <property type="nucleotide sequence ID" value="NZ_OW150024.1"/>
</dbReference>
<evidence type="ECO:0000256" key="1">
    <source>
        <dbReference type="SAM" id="Coils"/>
    </source>
</evidence>
<dbReference type="Proteomes" id="UP001295463">
    <property type="component" value="Chromosome"/>
</dbReference>
<reference evidence="3 4" key="1">
    <citation type="submission" date="2022-03" db="EMBL/GenBank/DDBJ databases">
        <authorList>
            <person name="Koch H."/>
        </authorList>
    </citation>
    <scope>NUCLEOTIDE SEQUENCE [LARGE SCALE GENOMIC DNA]</scope>
    <source>
        <strain evidence="3 4">G1</strain>
    </source>
</reference>
<evidence type="ECO:0000256" key="2">
    <source>
        <dbReference type="SAM" id="MobiDB-lite"/>
    </source>
</evidence>
<evidence type="ECO:0008006" key="5">
    <source>
        <dbReference type="Google" id="ProtNLM"/>
    </source>
</evidence>
<dbReference type="InterPro" id="IPR005585">
    <property type="entry name" value="DUF327"/>
</dbReference>
<name>A0ABM9D891_9BACT</name>